<feature type="binding site" evidence="3">
    <location>
        <begin position="385"/>
        <end position="387"/>
    </location>
    <ligand>
        <name>L-glutamate</name>
        <dbReference type="ChEBI" id="CHEBI:29985"/>
    </ligand>
</feature>
<dbReference type="OrthoDB" id="1081007at2759"/>
<dbReference type="AlphaFoldDB" id="A0A9N9XBT0"/>
<dbReference type="GO" id="GO:0006751">
    <property type="term" value="P:glutathione catabolic process"/>
    <property type="evidence" value="ECO:0007669"/>
    <property type="project" value="InterPro"/>
</dbReference>
<dbReference type="Pfam" id="PF01019">
    <property type="entry name" value="G_glu_transpept"/>
    <property type="match status" value="1"/>
</dbReference>
<dbReference type="Proteomes" id="UP001153709">
    <property type="component" value="Chromosome 4"/>
</dbReference>
<feature type="active site" description="Nucleophile" evidence="2">
    <location>
        <position position="367"/>
    </location>
</feature>
<dbReference type="PRINTS" id="PR01210">
    <property type="entry name" value="GGTRANSPTASE"/>
</dbReference>
<keyword evidence="1" id="KW-1199">Hemostasis impairing toxin</keyword>
<evidence type="ECO:0000256" key="3">
    <source>
        <dbReference type="PIRSR" id="PIRSR600101-2"/>
    </source>
</evidence>
<dbReference type="InterPro" id="IPR029055">
    <property type="entry name" value="Ntn_hydrolases_N"/>
</dbReference>
<dbReference type="FunFam" id="3.60.20.40:FF:000001">
    <property type="entry name" value="Gamma-glutamyltranspeptidase 1"/>
    <property type="match status" value="1"/>
</dbReference>
<name>A0A9N9XBT0_DIABA</name>
<dbReference type="Gene3D" id="1.10.246.130">
    <property type="match status" value="1"/>
</dbReference>
<evidence type="ECO:0000256" key="4">
    <source>
        <dbReference type="SAM" id="SignalP"/>
    </source>
</evidence>
<dbReference type="PANTHER" id="PTHR11686:SF72">
    <property type="entry name" value="GAMMA-GLUTAMYL TRANSPEPTIDASE, ISOFORM A"/>
    <property type="match status" value="1"/>
</dbReference>
<reference evidence="5" key="1">
    <citation type="submission" date="2022-01" db="EMBL/GenBank/DDBJ databases">
        <authorList>
            <person name="King R."/>
        </authorList>
    </citation>
    <scope>NUCLEOTIDE SEQUENCE</scope>
</reference>
<dbReference type="FunFam" id="1.10.246.130:FF:000001">
    <property type="entry name" value="Gamma-glutamyltransferase 5 isoform 1"/>
    <property type="match status" value="1"/>
</dbReference>
<dbReference type="GO" id="GO:0036374">
    <property type="term" value="F:glutathione hydrolase activity"/>
    <property type="evidence" value="ECO:0007669"/>
    <property type="project" value="InterPro"/>
</dbReference>
<protein>
    <submittedName>
        <fullName evidence="5">Uncharacterized protein</fullName>
    </submittedName>
</protein>
<keyword evidence="1" id="KW-0800">Toxin</keyword>
<evidence type="ECO:0000256" key="2">
    <source>
        <dbReference type="PIRSR" id="PIRSR600101-1"/>
    </source>
</evidence>
<dbReference type="InterPro" id="IPR043138">
    <property type="entry name" value="GGT_lsub"/>
</dbReference>
<organism evidence="5 6">
    <name type="scientific">Diabrotica balteata</name>
    <name type="common">Banded cucumber beetle</name>
    <dbReference type="NCBI Taxonomy" id="107213"/>
    <lineage>
        <taxon>Eukaryota</taxon>
        <taxon>Metazoa</taxon>
        <taxon>Ecdysozoa</taxon>
        <taxon>Arthropoda</taxon>
        <taxon>Hexapoda</taxon>
        <taxon>Insecta</taxon>
        <taxon>Pterygota</taxon>
        <taxon>Neoptera</taxon>
        <taxon>Endopterygota</taxon>
        <taxon>Coleoptera</taxon>
        <taxon>Polyphaga</taxon>
        <taxon>Cucujiformia</taxon>
        <taxon>Chrysomeloidea</taxon>
        <taxon>Chrysomelidae</taxon>
        <taxon>Galerucinae</taxon>
        <taxon>Diabroticina</taxon>
        <taxon>Diabroticites</taxon>
        <taxon>Diabrotica</taxon>
    </lineage>
</organism>
<keyword evidence="4" id="KW-0732">Signal</keyword>
<sequence length="562" mass="62123">MKICRTNTVIVVLLTMLHSGIGEKVRKGAVVTNGYGCSEIGASILQQGGNAIDAAIAALFCEGVSMPQSMGLGGGFLLTTFNKTTGEVWTMNAREVAPGRAHRDMYVDDPNSSKWGGKAVAVPSELRGYWHMYKRFGGGVPWAKLVEPTIKMCTEGVKVTKFLADVYKRKKDYLYNDPTLRSIYINSQTNDTYKEGESVKLLKLAYTLKIIAKEGGDALHNGSLTKRFVKDIQDKGGIITEDDMRTYEPIWEEPIVISMKNDETLYTSPLPASGILIAIILNTLSDFVNSDVDNVTAAQRIVESFKFAYARRGEMGDPNFVDVTELLESSTSKQYAERIRRLISDNKTYDDPKHYYVNSTWPEDHGTAHISVLSPEGDAVSVTSTINLLFGSGVASESTGIILNNEMRDFSSPNVTNGNGFESSPANFIKAGKRSVSSMCPSIVLDKNKNVEMVVGGAGGPKITTAVSLVILRHLWFGMDLKSAIYEKRIHHQLFPMDIVYDPEYETEGKDIVEALAKFGHKYQFKDDNGFAAITGISTKNKEEKISAWSDRRRPGYTTYVY</sequence>
<accession>A0A9N9XBT0</accession>
<feature type="binding site" evidence="3">
    <location>
        <position position="409"/>
    </location>
    <ligand>
        <name>L-glutamate</name>
        <dbReference type="ChEBI" id="CHEBI:29985"/>
    </ligand>
</feature>
<feature type="binding site" evidence="3">
    <location>
        <position position="94"/>
    </location>
    <ligand>
        <name>L-glutamate</name>
        <dbReference type="ChEBI" id="CHEBI:29985"/>
    </ligand>
</feature>
<keyword evidence="1" id="KW-1202">Platelet aggregation activating toxin</keyword>
<evidence type="ECO:0000256" key="1">
    <source>
        <dbReference type="ARBA" id="ARBA00084097"/>
    </source>
</evidence>
<dbReference type="SUPFAM" id="SSF56235">
    <property type="entry name" value="N-terminal nucleophile aminohydrolases (Ntn hydrolases)"/>
    <property type="match status" value="1"/>
</dbReference>
<evidence type="ECO:0000313" key="6">
    <source>
        <dbReference type="Proteomes" id="UP001153709"/>
    </source>
</evidence>
<feature type="chain" id="PRO_5040305278" evidence="4">
    <location>
        <begin position="23"/>
        <end position="562"/>
    </location>
</feature>
<dbReference type="InterPro" id="IPR043137">
    <property type="entry name" value="GGT_ssub_C"/>
</dbReference>
<dbReference type="NCBIfam" id="TIGR00066">
    <property type="entry name" value="g_glut_trans"/>
    <property type="match status" value="1"/>
</dbReference>
<feature type="signal peptide" evidence="4">
    <location>
        <begin position="1"/>
        <end position="22"/>
    </location>
</feature>
<gene>
    <name evidence="5" type="ORF">DIABBA_LOCUS6451</name>
</gene>
<feature type="binding site" evidence="3">
    <location>
        <position position="460"/>
    </location>
    <ligand>
        <name>L-glutamate</name>
        <dbReference type="ChEBI" id="CHEBI:29985"/>
    </ligand>
</feature>
<evidence type="ECO:0000313" key="5">
    <source>
        <dbReference type="EMBL" id="CAG9833018.1"/>
    </source>
</evidence>
<dbReference type="EMBL" id="OU898279">
    <property type="protein sequence ID" value="CAG9833018.1"/>
    <property type="molecule type" value="Genomic_DNA"/>
</dbReference>
<proteinExistence type="predicted"/>
<dbReference type="InterPro" id="IPR000101">
    <property type="entry name" value="GGT_peptidase"/>
</dbReference>
<dbReference type="PANTHER" id="PTHR11686">
    <property type="entry name" value="GAMMA GLUTAMYL TRANSPEPTIDASE"/>
    <property type="match status" value="1"/>
</dbReference>
<dbReference type="Gene3D" id="3.60.20.40">
    <property type="match status" value="1"/>
</dbReference>
<dbReference type="GO" id="GO:0005886">
    <property type="term" value="C:plasma membrane"/>
    <property type="evidence" value="ECO:0007669"/>
    <property type="project" value="TreeGrafter"/>
</dbReference>
<feature type="binding site" evidence="3">
    <location>
        <begin position="437"/>
        <end position="438"/>
    </location>
    <ligand>
        <name>L-glutamate</name>
        <dbReference type="ChEBI" id="CHEBI:29985"/>
    </ligand>
</feature>
<keyword evidence="6" id="KW-1185">Reference proteome</keyword>